<dbReference type="EMBL" id="JACTAM010000014">
    <property type="protein sequence ID" value="KAI2657176.1"/>
    <property type="molecule type" value="Genomic_DNA"/>
</dbReference>
<evidence type="ECO:0000313" key="1">
    <source>
        <dbReference type="EMBL" id="KAI2657176.1"/>
    </source>
</evidence>
<sequence>MCCFGGICKTLIYLYDTSCFIRSDRKGDYQQAYGTDLFIWHKAQLFQSQHQRCICTTNIKLYKS</sequence>
<evidence type="ECO:0000313" key="2">
    <source>
        <dbReference type="Proteomes" id="UP000830375"/>
    </source>
</evidence>
<dbReference type="Proteomes" id="UP000830375">
    <property type="component" value="Unassembled WGS sequence"/>
</dbReference>
<name>A0ABQ8M4P0_LABRO</name>
<accession>A0ABQ8M4P0</accession>
<keyword evidence="2" id="KW-1185">Reference proteome</keyword>
<protein>
    <submittedName>
        <fullName evidence="1">GTPase Obg</fullName>
    </submittedName>
</protein>
<proteinExistence type="predicted"/>
<reference evidence="1 2" key="1">
    <citation type="submission" date="2022-01" db="EMBL/GenBank/DDBJ databases">
        <title>A high-quality chromosome-level genome assembly of rohu carp, Labeo rohita.</title>
        <authorList>
            <person name="Arick M.A. II"/>
            <person name="Hsu C.-Y."/>
            <person name="Magbanua Z."/>
            <person name="Pechanova O."/>
            <person name="Grover C."/>
            <person name="Miller E."/>
            <person name="Thrash A."/>
            <person name="Ezzel L."/>
            <person name="Alam S."/>
            <person name="Benzie J."/>
            <person name="Hamilton M."/>
            <person name="Karsi A."/>
            <person name="Lawrence M.L."/>
            <person name="Peterson D.G."/>
        </authorList>
    </citation>
    <scope>NUCLEOTIDE SEQUENCE [LARGE SCALE GENOMIC DNA]</scope>
    <source>
        <strain evidence="2">BAU-BD-2019</strain>
        <tissue evidence="1">Blood</tissue>
    </source>
</reference>
<comment type="caution">
    <text evidence="1">The sequence shown here is derived from an EMBL/GenBank/DDBJ whole genome shotgun (WGS) entry which is preliminary data.</text>
</comment>
<organism evidence="1 2">
    <name type="scientific">Labeo rohita</name>
    <name type="common">Indian major carp</name>
    <name type="synonym">Cyprinus rohita</name>
    <dbReference type="NCBI Taxonomy" id="84645"/>
    <lineage>
        <taxon>Eukaryota</taxon>
        <taxon>Metazoa</taxon>
        <taxon>Chordata</taxon>
        <taxon>Craniata</taxon>
        <taxon>Vertebrata</taxon>
        <taxon>Euteleostomi</taxon>
        <taxon>Actinopterygii</taxon>
        <taxon>Neopterygii</taxon>
        <taxon>Teleostei</taxon>
        <taxon>Ostariophysi</taxon>
        <taxon>Cypriniformes</taxon>
        <taxon>Cyprinidae</taxon>
        <taxon>Labeoninae</taxon>
        <taxon>Labeonini</taxon>
        <taxon>Labeo</taxon>
    </lineage>
</organism>
<gene>
    <name evidence="1" type="ORF">H4Q32_021271</name>
</gene>